<comment type="caution">
    <text evidence="2">The sequence shown here is derived from an EMBL/GenBank/DDBJ whole genome shotgun (WGS) entry which is preliminary data.</text>
</comment>
<gene>
    <name evidence="2" type="ORF">ENQ87_06760</name>
</gene>
<dbReference type="InterPro" id="IPR007842">
    <property type="entry name" value="HEPN_dom"/>
</dbReference>
<dbReference type="AlphaFoldDB" id="A0A831UDF4"/>
<dbReference type="EMBL" id="DSOV01000027">
    <property type="protein sequence ID" value="HEN42065.1"/>
    <property type="molecule type" value="Genomic_DNA"/>
</dbReference>
<accession>A0A831UDF4</accession>
<dbReference type="PROSITE" id="PS50910">
    <property type="entry name" value="HEPN"/>
    <property type="match status" value="1"/>
</dbReference>
<dbReference type="Gene3D" id="1.20.120.330">
    <property type="entry name" value="Nucleotidyltransferases domain 2"/>
    <property type="match status" value="1"/>
</dbReference>
<protein>
    <submittedName>
        <fullName evidence="2">HEPN domain-containing protein</fullName>
    </submittedName>
</protein>
<feature type="domain" description="HEPN" evidence="1">
    <location>
        <begin position="15"/>
        <end position="121"/>
    </location>
</feature>
<evidence type="ECO:0000259" key="1">
    <source>
        <dbReference type="PROSITE" id="PS50910"/>
    </source>
</evidence>
<evidence type="ECO:0000313" key="2">
    <source>
        <dbReference type="EMBL" id="HEN42065.1"/>
    </source>
</evidence>
<name>A0A831UDF4_GEOME</name>
<sequence>MDDVTAEIVRQWLRKADHDLLNIRNNLAAAAVPTDTVCFHAQQAIEKLFKGLLVANGRNVAKTHDLVKLLSDVADLAPELLPLEEQLEEISEYGVAVRYPDDYYEPTIDEARRVYGTALTIQTIIVNKIQF</sequence>
<organism evidence="2">
    <name type="scientific">Geobacter metallireducens</name>
    <dbReference type="NCBI Taxonomy" id="28232"/>
    <lineage>
        <taxon>Bacteria</taxon>
        <taxon>Pseudomonadati</taxon>
        <taxon>Thermodesulfobacteriota</taxon>
        <taxon>Desulfuromonadia</taxon>
        <taxon>Geobacterales</taxon>
        <taxon>Geobacteraceae</taxon>
        <taxon>Geobacter</taxon>
    </lineage>
</organism>
<reference evidence="2" key="1">
    <citation type="journal article" date="2020" name="mSystems">
        <title>Genome- and Community-Level Interaction Insights into Carbon Utilization and Element Cycling Functions of Hydrothermarchaeota in Hydrothermal Sediment.</title>
        <authorList>
            <person name="Zhou Z."/>
            <person name="Liu Y."/>
            <person name="Xu W."/>
            <person name="Pan J."/>
            <person name="Luo Z.H."/>
            <person name="Li M."/>
        </authorList>
    </citation>
    <scope>NUCLEOTIDE SEQUENCE [LARGE SCALE GENOMIC DNA]</scope>
    <source>
        <strain evidence="2">SpSt-349</strain>
    </source>
</reference>
<dbReference type="SUPFAM" id="SSF81593">
    <property type="entry name" value="Nucleotidyltransferase substrate binding subunit/domain"/>
    <property type="match status" value="1"/>
</dbReference>
<dbReference type="SMART" id="SM00748">
    <property type="entry name" value="HEPN"/>
    <property type="match status" value="1"/>
</dbReference>
<dbReference type="Pfam" id="PF05168">
    <property type="entry name" value="HEPN"/>
    <property type="match status" value="1"/>
</dbReference>
<proteinExistence type="predicted"/>